<dbReference type="SUPFAM" id="SSF53335">
    <property type="entry name" value="S-adenosyl-L-methionine-dependent methyltransferases"/>
    <property type="match status" value="1"/>
</dbReference>
<keyword evidence="6" id="KW-0511">Multifunctional enzyme</keyword>
<evidence type="ECO:0000256" key="5">
    <source>
        <dbReference type="ARBA" id="ARBA00022679"/>
    </source>
</evidence>
<keyword evidence="4" id="KW-0489">Methyltransferase</keyword>
<dbReference type="InterPro" id="IPR013094">
    <property type="entry name" value="AB_hydrolase_3"/>
</dbReference>
<dbReference type="InterPro" id="IPR016035">
    <property type="entry name" value="Acyl_Trfase/lysoPLipase"/>
</dbReference>
<dbReference type="Gene3D" id="3.10.129.110">
    <property type="entry name" value="Polyketide synthase dehydratase"/>
    <property type="match status" value="1"/>
</dbReference>
<dbReference type="SUPFAM" id="SSF53901">
    <property type="entry name" value="Thiolase-like"/>
    <property type="match status" value="1"/>
</dbReference>
<comment type="pathway">
    <text evidence="1">Secondary metabolite biosynthesis.</text>
</comment>
<dbReference type="PANTHER" id="PTHR43775">
    <property type="entry name" value="FATTY ACID SYNTHASE"/>
    <property type="match status" value="1"/>
</dbReference>
<reference evidence="12 13" key="1">
    <citation type="journal article" date="2021" name="Nat. Commun.">
        <title>Genetic determinants of endophytism in the Arabidopsis root mycobiome.</title>
        <authorList>
            <person name="Mesny F."/>
            <person name="Miyauchi S."/>
            <person name="Thiergart T."/>
            <person name="Pickel B."/>
            <person name="Atanasova L."/>
            <person name="Karlsson M."/>
            <person name="Huettel B."/>
            <person name="Barry K.W."/>
            <person name="Haridas S."/>
            <person name="Chen C."/>
            <person name="Bauer D."/>
            <person name="Andreopoulos W."/>
            <person name="Pangilinan J."/>
            <person name="LaButti K."/>
            <person name="Riley R."/>
            <person name="Lipzen A."/>
            <person name="Clum A."/>
            <person name="Drula E."/>
            <person name="Henrissat B."/>
            <person name="Kohler A."/>
            <person name="Grigoriev I.V."/>
            <person name="Martin F.M."/>
            <person name="Hacquard S."/>
        </authorList>
    </citation>
    <scope>NUCLEOTIDE SEQUENCE [LARGE SCALE GENOMIC DNA]</scope>
    <source>
        <strain evidence="12 13">MPI-SDFR-AT-0080</strain>
    </source>
</reference>
<dbReference type="InterPro" id="IPR016036">
    <property type="entry name" value="Malonyl_transacylase_ACP-bd"/>
</dbReference>
<evidence type="ECO:0000256" key="4">
    <source>
        <dbReference type="ARBA" id="ARBA00022603"/>
    </source>
</evidence>
<dbReference type="InterPro" id="IPR049900">
    <property type="entry name" value="PKS_mFAS_DH"/>
</dbReference>
<dbReference type="Pfam" id="PF02801">
    <property type="entry name" value="Ketoacyl-synt_C"/>
    <property type="match status" value="1"/>
</dbReference>
<dbReference type="Pfam" id="PF00550">
    <property type="entry name" value="PP-binding"/>
    <property type="match status" value="2"/>
</dbReference>
<dbReference type="PROSITE" id="PS52004">
    <property type="entry name" value="KS3_2"/>
    <property type="match status" value="1"/>
</dbReference>
<dbReference type="Gene3D" id="3.40.47.10">
    <property type="match status" value="1"/>
</dbReference>
<feature type="active site" description="Proton acceptor; for dehydratase activity" evidence="7">
    <location>
        <position position="1298"/>
    </location>
</feature>
<dbReference type="EMBL" id="JAGTJR010000023">
    <property type="protein sequence ID" value="KAH7043362.1"/>
    <property type="molecule type" value="Genomic_DNA"/>
</dbReference>
<dbReference type="Gene3D" id="3.40.50.150">
    <property type="entry name" value="Vaccinia Virus protein VP39"/>
    <property type="match status" value="1"/>
</dbReference>
<dbReference type="InterPro" id="IPR049551">
    <property type="entry name" value="PKS_DH_C"/>
</dbReference>
<dbReference type="InterPro" id="IPR013217">
    <property type="entry name" value="Methyltransf_12"/>
</dbReference>
<dbReference type="Proteomes" id="UP000774617">
    <property type="component" value="Unassembled WGS sequence"/>
</dbReference>
<dbReference type="SMART" id="SM00823">
    <property type="entry name" value="PKS_PP"/>
    <property type="match status" value="2"/>
</dbReference>
<feature type="active site" description="Proton donor; for dehydratase activity" evidence="7">
    <location>
        <position position="1481"/>
    </location>
</feature>
<dbReference type="SUPFAM" id="SSF53474">
    <property type="entry name" value="alpha/beta-Hydrolases"/>
    <property type="match status" value="1"/>
</dbReference>
<evidence type="ECO:0000256" key="1">
    <source>
        <dbReference type="ARBA" id="ARBA00005179"/>
    </source>
</evidence>
<evidence type="ECO:0000256" key="8">
    <source>
        <dbReference type="SAM" id="MobiDB-lite"/>
    </source>
</evidence>
<dbReference type="Gene3D" id="3.30.70.3290">
    <property type="match status" value="1"/>
</dbReference>
<dbReference type="PROSITE" id="PS00606">
    <property type="entry name" value="KS3_1"/>
    <property type="match status" value="1"/>
</dbReference>
<protein>
    <submittedName>
        <fullName evidence="12">BcPKS16, polyketide synthase</fullName>
    </submittedName>
</protein>
<dbReference type="Pfam" id="PF14765">
    <property type="entry name" value="PS-DH"/>
    <property type="match status" value="1"/>
</dbReference>
<feature type="domain" description="Carrier" evidence="9">
    <location>
        <begin position="1623"/>
        <end position="1702"/>
    </location>
</feature>
<dbReference type="Pfam" id="PF18558">
    <property type="entry name" value="HTH_51"/>
    <property type="match status" value="1"/>
</dbReference>
<dbReference type="InterPro" id="IPR001227">
    <property type="entry name" value="Ac_transferase_dom_sf"/>
</dbReference>
<name>A0ABQ8G483_9PEZI</name>
<keyword evidence="3" id="KW-0597">Phosphoprotein</keyword>
<feature type="region of interest" description="N-terminal hotdog fold" evidence="7">
    <location>
        <begin position="1267"/>
        <end position="1395"/>
    </location>
</feature>
<dbReference type="InterPro" id="IPR036736">
    <property type="entry name" value="ACP-like_sf"/>
</dbReference>
<dbReference type="InterPro" id="IPR016039">
    <property type="entry name" value="Thiolase-like"/>
</dbReference>
<dbReference type="PROSITE" id="PS00012">
    <property type="entry name" value="PHOSPHOPANTETHEINE"/>
    <property type="match status" value="1"/>
</dbReference>
<keyword evidence="13" id="KW-1185">Reference proteome</keyword>
<dbReference type="CDD" id="cd00833">
    <property type="entry name" value="PKS"/>
    <property type="match status" value="1"/>
</dbReference>
<gene>
    <name evidence="12" type="ORF">B0J12DRAFT_730611</name>
</gene>
<feature type="region of interest" description="C-terminal hotdog fold" evidence="7">
    <location>
        <begin position="1417"/>
        <end position="1571"/>
    </location>
</feature>
<dbReference type="SUPFAM" id="SSF55048">
    <property type="entry name" value="Probable ACP-binding domain of malonyl-CoA ACP transacylase"/>
    <property type="match status" value="1"/>
</dbReference>
<dbReference type="InterPro" id="IPR018201">
    <property type="entry name" value="Ketoacyl_synth_AS"/>
</dbReference>
<evidence type="ECO:0000259" key="11">
    <source>
        <dbReference type="PROSITE" id="PS52019"/>
    </source>
</evidence>
<feature type="domain" description="Ketosynthase family 3 (KS3)" evidence="10">
    <location>
        <begin position="374"/>
        <end position="796"/>
    </location>
</feature>
<dbReference type="Gene3D" id="3.40.50.1820">
    <property type="entry name" value="alpha/beta hydrolase"/>
    <property type="match status" value="1"/>
</dbReference>
<evidence type="ECO:0000313" key="12">
    <source>
        <dbReference type="EMBL" id="KAH7043362.1"/>
    </source>
</evidence>
<dbReference type="PANTHER" id="PTHR43775:SF21">
    <property type="entry name" value="NON-REDUCING POLYKETIDE SYNTHASE AUSA-RELATED"/>
    <property type="match status" value="1"/>
</dbReference>
<sequence length="2577" mass="278537">MISTAIFCPQSKGTPKPYLDSLRLYLTGNHRLQPIHSVLKNLGDDWSTLVSEFEEFGGLPQGPRWTKSIRDWIVDGHAAPLADAMAGTVCLPLLVVMQVCQYFQFLEVKGMRHAEMIAGLKGGAHGYCGGILPAVAVACAGDEDEIIQQACVALRVAFAIGVASDFGDDDESIIGPSTIVARIKRPGQLEELLAKFPGTYHSANTDARTVSIVGPVLTLKALSDHAKTMGLFVQGIHLRGKVHNPENRELANRIGLFCENHPGFRLPRADRLRVPLRSNITGQPLVGDESLTIDCVQTILAARCEWHTVMKGIAKDLQASHVVSHTFASFGIGDVIPMAPFNAAGLRINKLDVRSIVEASLPQSIPQANYEYPDDAVAIIGVGCRVPGANSLEELWELLARGESTCQEVPSSRIDIPGNFRAKLDGGMNKQKFYGNFIDNVDAFDHTFFNVSPKEAKHMDPQQRILLEVAYQAMESSGYMATHKREAGDPVGFFIATSFIEYLENSTCHPPTAFTCTGTLRAFLCGRISHHFGWTGPSELIDTACSASLVAINRACRAVRTGECPIALAGGINIMAGCQNFLNLSKAGFLSETGQCKPFDAGADGYCRSEGVGLIVLKSLKQALEDADPIIGVVSGVATNQGGLSASLTVPSEDAQVALFQNVLRQSKLRPDQITYVEAHGTGTQAGDPVEIASLRKVFGGAQRPNHLYIGSLKGNIGHLESAAGVAGLLKVLAMLKHRVIPQQASFRKINPKFPPLGPDRLAIAQTSQPWQHEFKAALVNSYGAAGSNAAMICCQPPARQGSNHQSYAAAYPLRVGANSEKSLTATLAALKRHLLQPGAAVTLADLSFTLSERRKKHEFQWAATASSIGEAVSALEAKNTPFERMSAPERHVVLLFSGQSKQNVLLNKQFYASQPLLRYHIEQCSKTLLQYGFPPIVPAIFQEEAIADPVVLQCATFALQYSCAKSWIDSGLKVDAIIGHSFGELTGLVVSGALSLGDGLLLVATRAMLMKTKWGAERGTMLAIHADRNTVEKIALMVPGVEVACYNAPSSQVLVGTTAGIDEVERLLSSNYSGIKCKRLNVSHGFHSRFTQPLLPELQELTGKLSFKIPRIPLETCTENPGAITTPNYLVHHTRMPVYFTDAIRRVERKFGACVFLEAGTDTPITAMAKHAVANPTKHVFQPLSSHNDRNGLASATVALWTQGLSVSYWAFVASAGMEVPLPQQVWLPPYQFDRSTSFWLPFVDRSHEAQNSEKAPIMVQSKSEEPRFLVSSLSAPDGLYVVNTGAERFTSLVSGHAVRGQPLCPASLYMECATMALQLAGNDLQGKSLLFENITYSAPLGNGTSKDTMLSLERSDLPGSWQFSISSSMNTSAPQKKPETHATGRLSIGTQKSDQNQLVERLVADRVSKLKTRSDVDNLSAARAYNLFSRVVRYSDMFRGISNIVMATNEAIAAVNVPPSTAEPSQSTATKRCETVALDTFLQVLGLLINSSTHADEDCVCVATGLDSATISTSADFNAVREYNVYTTFTRSSQGRFVGDVFVMARSSGQLLCTFAGVQFSQLPIAKLEILLEGANGKTNTENTRLLPIKDRDVQPSRSAPFEFSRLATPIEASPKLGEFQSAETVLVALKEIVSTYNSLPAGDIKDDATMADLGIDSLAAVELSEDISDRFGITINSTEILCGTIARLAQSLLQIEPLVPPKTDAPQPIEVVDKQEPVVTSALSAIHSNATHGKVLHLVHEATGIPIEDIRESATLQDLGADSLSFVELKHELERCFGVNLDEAGISAASRVEEILGILISPDSSNVSEVYSAYDTPVTSNSSFYAETKAPAFAPHAGLNNAHTLLAQSMERFETKAQEHNFDQYWDIVNPEQERLLVAYIVETLAQMDVHLQAMRPGDLLPSLVFNKKHQKVVTRLLKVLEQHGIIELADDGVGQRYARASGEVPAKTAEELSAEFSRKHPAFSCEANLMGLTGPNLAPCICGSADPVALLFGSPAAQETVARFYKSSPMMATMTEQLVDYLEMMLQQSDHHASIRILEVGAGSGGTTARVAQLLSEYAAIKQLKVQYVFTDISAKLVRKATAKFAQYSFISYKVLDLENLTEEFTQGSPFDIIMGTNCVHATSDRTAVCAKLQTMLCPDGGLLILSEITDVANWYDSVFGLLDGWWMDSSNAYAIQPASYWMQSFKKAGFTSWSYSTGPTREANSQQLLIAANFAPALAGPPASPVSRLPATLVDVFSIETAVYKRVDATSIHADIYFPAKCSSSTPMAIALMIHGGGHVTLTREHIRPHQAAFLLEHNILPVSIDYRLCPEINLVDGPMTDVCDAVSWARTALPSIAGVRGITLDPSKVVMIGWSSGGHLAMSTAWTTVKAHMPPPTAILSFYAPVSFEPGELDGPEAITTKKLPPGMGEMQLAEIARQLSRSTPITGYDVPGGGEMGWLRPGDARCELVLSLFRDGRGLEIMLHGIDSVVSRPPARVDSTLVQFISPLAQASSGTYRVPTFVVHGDRDEVAPFASAEDFISALKTKGVDCGLLAVRGAGHLHDLVAKRGTRAWEQGVLPGLEFLTRAVRG</sequence>
<dbReference type="InterPro" id="IPR014043">
    <property type="entry name" value="Acyl_transferase_dom"/>
</dbReference>
<dbReference type="Pfam" id="PF16073">
    <property type="entry name" value="SAT"/>
    <property type="match status" value="1"/>
</dbReference>
<proteinExistence type="predicted"/>
<feature type="region of interest" description="Disordered" evidence="8">
    <location>
        <begin position="1369"/>
        <end position="1395"/>
    </location>
</feature>
<dbReference type="Gene3D" id="3.40.366.10">
    <property type="entry name" value="Malonyl-Coenzyme A Acyl Carrier Protein, domain 2"/>
    <property type="match status" value="2"/>
</dbReference>
<dbReference type="InterPro" id="IPR029058">
    <property type="entry name" value="AB_hydrolase_fold"/>
</dbReference>
<evidence type="ECO:0000256" key="6">
    <source>
        <dbReference type="ARBA" id="ARBA00023268"/>
    </source>
</evidence>
<dbReference type="SMART" id="SM00827">
    <property type="entry name" value="PKS_AT"/>
    <property type="match status" value="1"/>
</dbReference>
<dbReference type="InterPro" id="IPR042104">
    <property type="entry name" value="PKS_dehydratase_sf"/>
</dbReference>
<dbReference type="PROSITE" id="PS52019">
    <property type="entry name" value="PKS_MFAS_DH"/>
    <property type="match status" value="1"/>
</dbReference>
<dbReference type="SUPFAM" id="SSF47336">
    <property type="entry name" value="ACP-like"/>
    <property type="match status" value="2"/>
</dbReference>
<keyword evidence="5" id="KW-0808">Transferase</keyword>
<keyword evidence="2" id="KW-0596">Phosphopantetheine</keyword>
<evidence type="ECO:0000259" key="10">
    <source>
        <dbReference type="PROSITE" id="PS52004"/>
    </source>
</evidence>
<dbReference type="InterPro" id="IPR032088">
    <property type="entry name" value="SAT"/>
</dbReference>
<evidence type="ECO:0000256" key="7">
    <source>
        <dbReference type="PROSITE-ProRule" id="PRU01363"/>
    </source>
</evidence>
<dbReference type="InterPro" id="IPR009081">
    <property type="entry name" value="PP-bd_ACP"/>
</dbReference>
<dbReference type="CDD" id="cd02440">
    <property type="entry name" value="AdoMet_MTases"/>
    <property type="match status" value="1"/>
</dbReference>
<dbReference type="InterPro" id="IPR029063">
    <property type="entry name" value="SAM-dependent_MTases_sf"/>
</dbReference>
<dbReference type="InterPro" id="IPR006162">
    <property type="entry name" value="Ppantetheine_attach_site"/>
</dbReference>
<evidence type="ECO:0000313" key="13">
    <source>
        <dbReference type="Proteomes" id="UP000774617"/>
    </source>
</evidence>
<evidence type="ECO:0000259" key="9">
    <source>
        <dbReference type="PROSITE" id="PS50075"/>
    </source>
</evidence>
<dbReference type="Pfam" id="PF07859">
    <property type="entry name" value="Abhydrolase_3"/>
    <property type="match status" value="1"/>
</dbReference>
<dbReference type="SMART" id="SM00825">
    <property type="entry name" value="PKS_KS"/>
    <property type="match status" value="1"/>
</dbReference>
<evidence type="ECO:0000256" key="3">
    <source>
        <dbReference type="ARBA" id="ARBA00022553"/>
    </source>
</evidence>
<dbReference type="InterPro" id="IPR020806">
    <property type="entry name" value="PKS_PP-bd"/>
</dbReference>
<dbReference type="InterPro" id="IPR014031">
    <property type="entry name" value="Ketoacyl_synth_C"/>
</dbReference>
<feature type="domain" description="Carrier" evidence="9">
    <location>
        <begin position="1729"/>
        <end position="1806"/>
    </location>
</feature>
<dbReference type="InterPro" id="IPR014030">
    <property type="entry name" value="Ketoacyl_synth_N"/>
</dbReference>
<dbReference type="InterPro" id="IPR050091">
    <property type="entry name" value="PKS_NRPS_Biosynth_Enz"/>
</dbReference>
<dbReference type="PROSITE" id="PS50075">
    <property type="entry name" value="CARRIER"/>
    <property type="match status" value="2"/>
</dbReference>
<feature type="domain" description="PKS/mFAS DH" evidence="11">
    <location>
        <begin position="1267"/>
        <end position="1571"/>
    </location>
</feature>
<comment type="caution">
    <text evidence="12">The sequence shown here is derived from an EMBL/GenBank/DDBJ whole genome shotgun (WGS) entry which is preliminary data.</text>
</comment>
<dbReference type="InterPro" id="IPR020841">
    <property type="entry name" value="PKS_Beta-ketoAc_synthase_dom"/>
</dbReference>
<dbReference type="Pfam" id="PF08242">
    <property type="entry name" value="Methyltransf_12"/>
    <property type="match status" value="1"/>
</dbReference>
<dbReference type="Pfam" id="PF00698">
    <property type="entry name" value="Acyl_transf_1"/>
    <property type="match status" value="1"/>
</dbReference>
<organism evidence="12 13">
    <name type="scientific">Macrophomina phaseolina</name>
    <dbReference type="NCBI Taxonomy" id="35725"/>
    <lineage>
        <taxon>Eukaryota</taxon>
        <taxon>Fungi</taxon>
        <taxon>Dikarya</taxon>
        <taxon>Ascomycota</taxon>
        <taxon>Pezizomycotina</taxon>
        <taxon>Dothideomycetes</taxon>
        <taxon>Dothideomycetes incertae sedis</taxon>
        <taxon>Botryosphaeriales</taxon>
        <taxon>Botryosphaeriaceae</taxon>
        <taxon>Macrophomina</taxon>
    </lineage>
</organism>
<accession>A0ABQ8G483</accession>
<dbReference type="Pfam" id="PF00109">
    <property type="entry name" value="ketoacyl-synt"/>
    <property type="match status" value="1"/>
</dbReference>
<dbReference type="Gene3D" id="1.10.1200.10">
    <property type="entry name" value="ACP-like"/>
    <property type="match status" value="2"/>
</dbReference>
<dbReference type="InterPro" id="IPR041068">
    <property type="entry name" value="HTH_51"/>
</dbReference>
<evidence type="ECO:0000256" key="2">
    <source>
        <dbReference type="ARBA" id="ARBA00022450"/>
    </source>
</evidence>
<dbReference type="SUPFAM" id="SSF52151">
    <property type="entry name" value="FabD/lysophospholipase-like"/>
    <property type="match status" value="1"/>
</dbReference>